<dbReference type="EMBL" id="DWZE01000132">
    <property type="protein sequence ID" value="HJA84441.1"/>
    <property type="molecule type" value="Genomic_DNA"/>
</dbReference>
<reference evidence="2" key="1">
    <citation type="journal article" date="2021" name="PeerJ">
        <title>Extensive microbial diversity within the chicken gut microbiome revealed by metagenomics and culture.</title>
        <authorList>
            <person name="Gilroy R."/>
            <person name="Ravi A."/>
            <person name="Getino M."/>
            <person name="Pursley I."/>
            <person name="Horton D.L."/>
            <person name="Alikhan N.F."/>
            <person name="Baker D."/>
            <person name="Gharbi K."/>
            <person name="Hall N."/>
            <person name="Watson M."/>
            <person name="Adriaenssens E.M."/>
            <person name="Foster-Nyarko E."/>
            <person name="Jarju S."/>
            <person name="Secka A."/>
            <person name="Antonio M."/>
            <person name="Oren A."/>
            <person name="Chaudhuri R.R."/>
            <person name="La Ragione R."/>
            <person name="Hildebrand F."/>
            <person name="Pallen M.J."/>
        </authorList>
    </citation>
    <scope>NUCLEOTIDE SEQUENCE</scope>
    <source>
        <strain evidence="2">ChiHecec1B25-7008</strain>
    </source>
</reference>
<evidence type="ECO:0000313" key="3">
    <source>
        <dbReference type="Proteomes" id="UP000823860"/>
    </source>
</evidence>
<comment type="caution">
    <text evidence="2">The sequence shown here is derived from an EMBL/GenBank/DDBJ whole genome shotgun (WGS) entry which is preliminary data.</text>
</comment>
<feature type="domain" description="Type I restriction enzyme R protein N-terminal" evidence="1">
    <location>
        <begin position="43"/>
        <end position="101"/>
    </location>
</feature>
<gene>
    <name evidence="2" type="ORF">H9785_10805</name>
</gene>
<name>A0A9D2HTP3_9BACE</name>
<evidence type="ECO:0000259" key="1">
    <source>
        <dbReference type="Pfam" id="PF13588"/>
    </source>
</evidence>
<dbReference type="Pfam" id="PF13588">
    <property type="entry name" value="HSDR_N_2"/>
    <property type="match status" value="1"/>
</dbReference>
<accession>A0A9D2HTP3</accession>
<protein>
    <submittedName>
        <fullName evidence="2">Type I restriction enzyme HsdR N-terminal domain-containing protein</fullName>
    </submittedName>
</protein>
<evidence type="ECO:0000313" key="2">
    <source>
        <dbReference type="EMBL" id="HJA84441.1"/>
    </source>
</evidence>
<organism evidence="2 3">
    <name type="scientific">Candidatus Bacteroides intestinavium</name>
    <dbReference type="NCBI Taxonomy" id="2838469"/>
    <lineage>
        <taxon>Bacteria</taxon>
        <taxon>Pseudomonadati</taxon>
        <taxon>Bacteroidota</taxon>
        <taxon>Bacteroidia</taxon>
        <taxon>Bacteroidales</taxon>
        <taxon>Bacteroidaceae</taxon>
        <taxon>Bacteroides</taxon>
    </lineage>
</organism>
<proteinExistence type="predicted"/>
<dbReference type="Proteomes" id="UP000823860">
    <property type="component" value="Unassembled WGS sequence"/>
</dbReference>
<dbReference type="InterPro" id="IPR029464">
    <property type="entry name" value="HSDR_N"/>
</dbReference>
<dbReference type="AlphaFoldDB" id="A0A9D2HTP3"/>
<sequence>MNDIWNEICFELSTCIQNNVLEKEYENAVCNCMVLLGWKKYRGEIVTQYPVQAGHENKYADIVILQDNVEQFVIEIKRPNHILQEEDERQLFSYMRLLKHQVIFGLYIGDKIRLYYDDIASQQLPEQVFSIDIEENNSDGFKFVELFSKDSFNVQTVTDFCKEQKMIFQKQKQIQSEVAKILSDTSGQVFKDALKERFLYEGYSEEWIDSVLDQIALTVSSSAKGRQRTETFSPAISTYEPVLHKTSRDKTKYGFLGSGPLPKRKFVWNVIKHFVSENPKTYNEYAKILNALKPDSQGVIKTYDSLSKTQMIRYFTKASECLQSVDGIKFVVCNQWGDFNIAPIIQFANSQGYNVIEYKS</sequence>
<reference evidence="2" key="2">
    <citation type="submission" date="2021-04" db="EMBL/GenBank/DDBJ databases">
        <authorList>
            <person name="Gilroy R."/>
        </authorList>
    </citation>
    <scope>NUCLEOTIDE SEQUENCE</scope>
    <source>
        <strain evidence="2">ChiHecec1B25-7008</strain>
    </source>
</reference>